<organism evidence="4 5">
    <name type="scientific">Cladonia borealis</name>
    <dbReference type="NCBI Taxonomy" id="184061"/>
    <lineage>
        <taxon>Eukaryota</taxon>
        <taxon>Fungi</taxon>
        <taxon>Dikarya</taxon>
        <taxon>Ascomycota</taxon>
        <taxon>Pezizomycotina</taxon>
        <taxon>Lecanoromycetes</taxon>
        <taxon>OSLEUM clade</taxon>
        <taxon>Lecanoromycetidae</taxon>
        <taxon>Lecanorales</taxon>
        <taxon>Lecanorineae</taxon>
        <taxon>Cladoniaceae</taxon>
        <taxon>Cladonia</taxon>
    </lineage>
</organism>
<keyword evidence="2" id="KW-0812">Transmembrane</keyword>
<dbReference type="EMBL" id="JAFEKC020000022">
    <property type="protein sequence ID" value="KAK0507836.1"/>
    <property type="molecule type" value="Genomic_DNA"/>
</dbReference>
<dbReference type="Pfam" id="PF12937">
    <property type="entry name" value="F-box-like"/>
    <property type="match status" value="1"/>
</dbReference>
<evidence type="ECO:0000313" key="5">
    <source>
        <dbReference type="Proteomes" id="UP001166286"/>
    </source>
</evidence>
<keyword evidence="2" id="KW-1133">Transmembrane helix</keyword>
<comment type="caution">
    <text evidence="4">The sequence shown here is derived from an EMBL/GenBank/DDBJ whole genome shotgun (WGS) entry which is preliminary data.</text>
</comment>
<evidence type="ECO:0000259" key="3">
    <source>
        <dbReference type="Pfam" id="PF12937"/>
    </source>
</evidence>
<dbReference type="SUPFAM" id="SSF52058">
    <property type="entry name" value="L domain-like"/>
    <property type="match status" value="1"/>
</dbReference>
<dbReference type="InterPro" id="IPR036047">
    <property type="entry name" value="F-box-like_dom_sf"/>
</dbReference>
<feature type="compositionally biased region" description="Low complexity" evidence="1">
    <location>
        <begin position="379"/>
        <end position="392"/>
    </location>
</feature>
<dbReference type="Gene3D" id="3.80.10.10">
    <property type="entry name" value="Ribonuclease Inhibitor"/>
    <property type="match status" value="1"/>
</dbReference>
<feature type="transmembrane region" description="Helical" evidence="2">
    <location>
        <begin position="21"/>
        <end position="42"/>
    </location>
</feature>
<dbReference type="SUPFAM" id="SSF81383">
    <property type="entry name" value="F-box domain"/>
    <property type="match status" value="1"/>
</dbReference>
<dbReference type="InterPro" id="IPR032675">
    <property type="entry name" value="LRR_dom_sf"/>
</dbReference>
<proteinExistence type="predicted"/>
<dbReference type="AlphaFoldDB" id="A0AA39U4V3"/>
<evidence type="ECO:0000256" key="1">
    <source>
        <dbReference type="SAM" id="MobiDB-lite"/>
    </source>
</evidence>
<dbReference type="InterPro" id="IPR001810">
    <property type="entry name" value="F-box_dom"/>
</dbReference>
<keyword evidence="2" id="KW-0472">Membrane</keyword>
<feature type="domain" description="F-box" evidence="3">
    <location>
        <begin position="30"/>
        <end position="73"/>
    </location>
</feature>
<sequence>MADHATMSGNMFDRTVRTNKFDTGGAIMPLPLNLIALIISYLDSPGDLSRMCRTCRVFHYMTLPQLYTTVSLRSYDYIRYCGRERRSQGCGMASPFAMGLNGLVSRNVAGYVRDFKVTGIWKEHDVEEYWKAGRVADDNMMLNTLVRVAVERMAVIDGFSWDMNIKMLPTVWQGLAQKQTLTKLIIRFPSNRHPRPVAVAPAIPNLQFLKLIDLDPLCYMDDISVLLADSKKLQDLKLHWNPRIRENREPSVNGYTYFGKLTSPMRLRSLAVVNLYTNHASDCKREPIFDRNTLEEVTFLNSTSGLGDNGGSEFMDGGYRKADGELPPSLKMMRLDKVSHEQCDFLGRLHGLERLYLIGPHVQARRNIKDSATNNTLLPRSPASSTSSPGSPDINAACTLKDSYLQTITKSHGATLRHLLLLPQWRLTDDDIALIFRQCPNLEQLGIGADFSNFKNLRLMVPFLSKLTVLRLLSNPDDPTFLNQMREMDERGVHEQKIGEETRNREWSKLRYMELGGDDLIFEIGRREEWEREGKTGWKRPVRKRGLDVVGEMDIWKMDSMDI</sequence>
<dbReference type="Proteomes" id="UP001166286">
    <property type="component" value="Unassembled WGS sequence"/>
</dbReference>
<gene>
    <name evidence="4" type="ORF">JMJ35_009725</name>
</gene>
<reference evidence="4" key="1">
    <citation type="submission" date="2023-03" db="EMBL/GenBank/DDBJ databases">
        <title>Complete genome of Cladonia borealis.</title>
        <authorList>
            <person name="Park H."/>
        </authorList>
    </citation>
    <scope>NUCLEOTIDE SEQUENCE</scope>
    <source>
        <strain evidence="4">ANT050790</strain>
    </source>
</reference>
<accession>A0AA39U4V3</accession>
<feature type="region of interest" description="Disordered" evidence="1">
    <location>
        <begin position="371"/>
        <end position="392"/>
    </location>
</feature>
<protein>
    <recommendedName>
        <fullName evidence="3">F-box domain-containing protein</fullName>
    </recommendedName>
</protein>
<evidence type="ECO:0000256" key="2">
    <source>
        <dbReference type="SAM" id="Phobius"/>
    </source>
</evidence>
<evidence type="ECO:0000313" key="4">
    <source>
        <dbReference type="EMBL" id="KAK0507836.1"/>
    </source>
</evidence>
<keyword evidence="5" id="KW-1185">Reference proteome</keyword>
<name>A0AA39U4V3_9LECA</name>